<proteinExistence type="predicted"/>
<organism evidence="2 3">
    <name type="scientific">Rugosimonospora acidiphila</name>
    <dbReference type="NCBI Taxonomy" id="556531"/>
    <lineage>
        <taxon>Bacteria</taxon>
        <taxon>Bacillati</taxon>
        <taxon>Actinomycetota</taxon>
        <taxon>Actinomycetes</taxon>
        <taxon>Micromonosporales</taxon>
        <taxon>Micromonosporaceae</taxon>
        <taxon>Rugosimonospora</taxon>
    </lineage>
</organism>
<reference evidence="3" key="1">
    <citation type="journal article" date="2019" name="Int. J. Syst. Evol. Microbiol.">
        <title>The Global Catalogue of Microorganisms (GCM) 10K type strain sequencing project: providing services to taxonomists for standard genome sequencing and annotation.</title>
        <authorList>
            <consortium name="The Broad Institute Genomics Platform"/>
            <consortium name="The Broad Institute Genome Sequencing Center for Infectious Disease"/>
            <person name="Wu L."/>
            <person name="Ma J."/>
        </authorList>
    </citation>
    <scope>NUCLEOTIDE SEQUENCE [LARGE SCALE GENOMIC DNA]</scope>
    <source>
        <strain evidence="3">JCM 18304</strain>
    </source>
</reference>
<protein>
    <recommendedName>
        <fullName evidence="4">Glycosyltransferase RgtA/B/C/D-like domain-containing protein</fullName>
    </recommendedName>
</protein>
<feature type="transmembrane region" description="Helical" evidence="1">
    <location>
        <begin position="361"/>
        <end position="380"/>
    </location>
</feature>
<feature type="transmembrane region" description="Helical" evidence="1">
    <location>
        <begin position="102"/>
        <end position="120"/>
    </location>
</feature>
<dbReference type="EMBL" id="BAABJQ010000003">
    <property type="protein sequence ID" value="GAA5181084.1"/>
    <property type="molecule type" value="Genomic_DNA"/>
</dbReference>
<feature type="transmembrane region" description="Helical" evidence="1">
    <location>
        <begin position="461"/>
        <end position="480"/>
    </location>
</feature>
<keyword evidence="1" id="KW-1133">Transmembrane helix</keyword>
<feature type="transmembrane region" description="Helical" evidence="1">
    <location>
        <begin position="320"/>
        <end position="349"/>
    </location>
</feature>
<feature type="transmembrane region" description="Helical" evidence="1">
    <location>
        <begin position="51"/>
        <end position="68"/>
    </location>
</feature>
<dbReference type="Proteomes" id="UP001501570">
    <property type="component" value="Unassembled WGS sequence"/>
</dbReference>
<feature type="transmembrane region" description="Helical" evidence="1">
    <location>
        <begin position="75"/>
        <end position="96"/>
    </location>
</feature>
<feature type="transmembrane region" description="Helical" evidence="1">
    <location>
        <begin position="21"/>
        <end position="39"/>
    </location>
</feature>
<feature type="transmembrane region" description="Helical" evidence="1">
    <location>
        <begin position="235"/>
        <end position="258"/>
    </location>
</feature>
<keyword evidence="1" id="KW-0472">Membrane</keyword>
<dbReference type="RefSeq" id="WP_345627309.1">
    <property type="nucleotide sequence ID" value="NZ_BAABJQ010000003.1"/>
</dbReference>
<keyword evidence="3" id="KW-1185">Reference proteome</keyword>
<evidence type="ECO:0008006" key="4">
    <source>
        <dbReference type="Google" id="ProtNLM"/>
    </source>
</evidence>
<sequence>MSQVLLEPAAEFRPRPGSGRTRLLVAIARTAALVALAWLATAGADRLGADWLVPPLILVGTASLLRGGRTLLDRLVLALALLLGATCAAGLLFSVWPWGLDPPRVGGAGLTVLIVLGAVLRRRPHLPRPALVDALVLLGATGGTLYLGRPYLTGGFGHRLGLAMAGEDLARHFSIFDGIRATGGYLFLDPAQANRYVYEGIIRYPQGFHLTAALLDGFLRSSPAPANSTSAFDHFLGFHTATFGLLILAVAWAALWIGGPLVRVGARAALVVAFLVPFVLYTDLTSDYVSGYPSEVFGLALVALLVAVLARPLPGIRTQLVIVCALLVGIGFGYYLYLPGAAIGAGLWLLACRRRMRGRPAFTVAVAALATALALVGPAVGTLLGRAATALSAPASIHNSRDVLLALTLAIMAGALTRSGRRARVWRRYGVAIASMALFSAALGGYQVATRGETGYYFEKSLHALEIGLLAGVGVLARLVPAPARCPARPALRRRLASGLPPLLLATSTLAALGVVNGDSPFRPRVDSEHSNWGRSWARGDLTRAAAGRTVAAIYSDHPPRPGEVTLVFADIGLHQYDLTLFVSVLQRGVRPGVYRALYDTPANLVQTDPATLQTVLLNIREPIEAVTTTTTTTTFIRWMQAHHPSLPLRLVDLSKLS</sequence>
<accession>A0ABP9RNZ0</accession>
<gene>
    <name evidence="2" type="ORF">GCM10023322_14900</name>
</gene>
<feature type="transmembrane region" description="Helical" evidence="1">
    <location>
        <begin position="296"/>
        <end position="314"/>
    </location>
</feature>
<evidence type="ECO:0000313" key="2">
    <source>
        <dbReference type="EMBL" id="GAA5181084.1"/>
    </source>
</evidence>
<keyword evidence="1" id="KW-0812">Transmembrane</keyword>
<evidence type="ECO:0000256" key="1">
    <source>
        <dbReference type="SAM" id="Phobius"/>
    </source>
</evidence>
<evidence type="ECO:0000313" key="3">
    <source>
        <dbReference type="Proteomes" id="UP001501570"/>
    </source>
</evidence>
<feature type="transmembrane region" description="Helical" evidence="1">
    <location>
        <begin position="429"/>
        <end position="449"/>
    </location>
</feature>
<feature type="transmembrane region" description="Helical" evidence="1">
    <location>
        <begin position="264"/>
        <end position="284"/>
    </location>
</feature>
<comment type="caution">
    <text evidence="2">The sequence shown here is derived from an EMBL/GenBank/DDBJ whole genome shotgun (WGS) entry which is preliminary data.</text>
</comment>
<name>A0ABP9RNZ0_9ACTN</name>
<feature type="transmembrane region" description="Helical" evidence="1">
    <location>
        <begin position="500"/>
        <end position="518"/>
    </location>
</feature>